<name>A0A438GV77_VITVI</name>
<feature type="domain" description="Methionyl-tRNA synthetase anticodon-binding" evidence="2">
    <location>
        <begin position="26"/>
        <end position="182"/>
    </location>
</feature>
<dbReference type="GO" id="GO:0005524">
    <property type="term" value="F:ATP binding"/>
    <property type="evidence" value="ECO:0007669"/>
    <property type="project" value="InterPro"/>
</dbReference>
<dbReference type="InterPro" id="IPR023458">
    <property type="entry name" value="Met-tRNA_ligase_1"/>
</dbReference>
<dbReference type="PANTHER" id="PTHR45765">
    <property type="entry name" value="METHIONINE--TRNA LIGASE"/>
    <property type="match status" value="1"/>
</dbReference>
<organism evidence="3 4">
    <name type="scientific">Vitis vinifera</name>
    <name type="common">Grape</name>
    <dbReference type="NCBI Taxonomy" id="29760"/>
    <lineage>
        <taxon>Eukaryota</taxon>
        <taxon>Viridiplantae</taxon>
        <taxon>Streptophyta</taxon>
        <taxon>Embryophyta</taxon>
        <taxon>Tracheophyta</taxon>
        <taxon>Spermatophyta</taxon>
        <taxon>Magnoliopsida</taxon>
        <taxon>eudicotyledons</taxon>
        <taxon>Gunneridae</taxon>
        <taxon>Pentapetalae</taxon>
        <taxon>rosids</taxon>
        <taxon>Vitales</taxon>
        <taxon>Vitaceae</taxon>
        <taxon>Viteae</taxon>
        <taxon>Vitis</taxon>
    </lineage>
</organism>
<dbReference type="EMBL" id="QGNW01000335">
    <property type="protein sequence ID" value="RVW76109.1"/>
    <property type="molecule type" value="Genomic_DNA"/>
</dbReference>
<evidence type="ECO:0000313" key="4">
    <source>
        <dbReference type="Proteomes" id="UP000288805"/>
    </source>
</evidence>
<proteinExistence type="predicted"/>
<keyword evidence="1" id="KW-0732">Signal</keyword>
<reference evidence="3 4" key="1">
    <citation type="journal article" date="2018" name="PLoS Genet.">
        <title>Population sequencing reveals clonal diversity and ancestral inbreeding in the grapevine cultivar Chardonnay.</title>
        <authorList>
            <person name="Roach M.J."/>
            <person name="Johnson D.L."/>
            <person name="Bohlmann J."/>
            <person name="van Vuuren H.J."/>
            <person name="Jones S.J."/>
            <person name="Pretorius I.S."/>
            <person name="Schmidt S.A."/>
            <person name="Borneman A.R."/>
        </authorList>
    </citation>
    <scope>NUCLEOTIDE SEQUENCE [LARGE SCALE GENOMIC DNA]</scope>
    <source>
        <strain evidence="4">cv. Chardonnay</strain>
        <tissue evidence="3">Leaf</tissue>
    </source>
</reference>
<dbReference type="AlphaFoldDB" id="A0A438GV77"/>
<gene>
    <name evidence="3" type="primary">Os06g0508700_0</name>
    <name evidence="3" type="ORF">CK203_049146</name>
</gene>
<feature type="signal peptide" evidence="1">
    <location>
        <begin position="1"/>
        <end position="18"/>
    </location>
</feature>
<evidence type="ECO:0000313" key="3">
    <source>
        <dbReference type="EMBL" id="RVW76109.1"/>
    </source>
</evidence>
<dbReference type="SUPFAM" id="SSF47323">
    <property type="entry name" value="Anticodon-binding domain of a subclass of class I aminoacyl-tRNA synthetases"/>
    <property type="match status" value="1"/>
</dbReference>
<dbReference type="PANTHER" id="PTHR45765:SF1">
    <property type="entry name" value="METHIONINE--TRNA LIGASE, CYTOPLASMIC"/>
    <property type="match status" value="1"/>
</dbReference>
<sequence length="208" mass="23367">MMLHLLIVFHSSTGLGYGSVIPDAPGAELHQLTKTLAEKVGRFVEQYVEAMEKVKLKQGLKTAMSISSEGNAYLQESQFWKLYKEDQPSCSIVVKTSLGLVHLLACLLEPFMPSFSLEVLKQLNMPPETSFLLCDEKGDIERAKRPWEIVPAGHRIGTPEPLFKELKDEDVEFFREKFAGSQADRIVKAEAEAKKIAEQLKKTKVSDE</sequence>
<dbReference type="Pfam" id="PF19303">
    <property type="entry name" value="Anticodon_3"/>
    <property type="match status" value="1"/>
</dbReference>
<dbReference type="InterPro" id="IPR009080">
    <property type="entry name" value="tRNAsynth_Ia_anticodon-bd"/>
</dbReference>
<comment type="caution">
    <text evidence="3">The sequence shown here is derived from an EMBL/GenBank/DDBJ whole genome shotgun (WGS) entry which is preliminary data.</text>
</comment>
<dbReference type="GO" id="GO:0006418">
    <property type="term" value="P:tRNA aminoacylation for protein translation"/>
    <property type="evidence" value="ECO:0007669"/>
    <property type="project" value="InterPro"/>
</dbReference>
<dbReference type="Proteomes" id="UP000288805">
    <property type="component" value="Unassembled WGS sequence"/>
</dbReference>
<keyword evidence="3" id="KW-0436">Ligase</keyword>
<dbReference type="FunFam" id="1.10.730.10:FF:000024">
    <property type="entry name" value="Methionine--tRNA ligase cytoplasmic"/>
    <property type="match status" value="1"/>
</dbReference>
<evidence type="ECO:0000256" key="1">
    <source>
        <dbReference type="SAM" id="SignalP"/>
    </source>
</evidence>
<protein>
    <submittedName>
        <fullName evidence="3">Putative methionine--tRNA ligase</fullName>
    </submittedName>
</protein>
<dbReference type="Gene3D" id="1.10.730.10">
    <property type="entry name" value="Isoleucyl-tRNA Synthetase, Domain 1"/>
    <property type="match status" value="1"/>
</dbReference>
<accession>A0A438GV77</accession>
<feature type="chain" id="PRO_5019126315" evidence="1">
    <location>
        <begin position="19"/>
        <end position="208"/>
    </location>
</feature>
<dbReference type="GO" id="GO:0004825">
    <property type="term" value="F:methionine-tRNA ligase activity"/>
    <property type="evidence" value="ECO:0007669"/>
    <property type="project" value="InterPro"/>
</dbReference>
<evidence type="ECO:0000259" key="2">
    <source>
        <dbReference type="Pfam" id="PF19303"/>
    </source>
</evidence>
<dbReference type="InterPro" id="IPR041872">
    <property type="entry name" value="Anticodon_Met"/>
</dbReference>